<keyword evidence="5" id="KW-1185">Reference proteome</keyword>
<dbReference type="AlphaFoldDB" id="A0A9X1YSJ9"/>
<feature type="region of interest" description="Disordered" evidence="1">
    <location>
        <begin position="180"/>
        <end position="324"/>
    </location>
</feature>
<evidence type="ECO:0000256" key="1">
    <source>
        <dbReference type="SAM" id="MobiDB-lite"/>
    </source>
</evidence>
<proteinExistence type="predicted"/>
<feature type="compositionally biased region" description="Pro residues" evidence="1">
    <location>
        <begin position="142"/>
        <end position="161"/>
    </location>
</feature>
<evidence type="ECO:0000313" key="5">
    <source>
        <dbReference type="Proteomes" id="UP001139353"/>
    </source>
</evidence>
<comment type="caution">
    <text evidence="4">The sequence shown here is derived from an EMBL/GenBank/DDBJ whole genome shotgun (WGS) entry which is preliminary data.</text>
</comment>
<feature type="compositionally biased region" description="Low complexity" evidence="1">
    <location>
        <begin position="184"/>
        <end position="214"/>
    </location>
</feature>
<reference evidence="4" key="1">
    <citation type="submission" date="2021-11" db="EMBL/GenBank/DDBJ databases">
        <title>BS-T2-15 a new species belonging to the Comamonadaceae family isolated from the soil of a French oak forest.</title>
        <authorList>
            <person name="Mieszkin S."/>
            <person name="Alain K."/>
        </authorList>
    </citation>
    <scope>NUCLEOTIDE SEQUENCE</scope>
    <source>
        <strain evidence="4">BS-T2-15</strain>
    </source>
</reference>
<dbReference type="RefSeq" id="WP_275684498.1">
    <property type="nucleotide sequence ID" value="NZ_JAJLJH010000008.1"/>
</dbReference>
<dbReference type="NCBIfam" id="TIGR02098">
    <property type="entry name" value="MJ0042_CXXC"/>
    <property type="match status" value="1"/>
</dbReference>
<dbReference type="InterPro" id="IPR011723">
    <property type="entry name" value="Znf/thioredoxin_put"/>
</dbReference>
<feature type="compositionally biased region" description="Low complexity" evidence="1">
    <location>
        <begin position="236"/>
        <end position="278"/>
    </location>
</feature>
<dbReference type="Pfam" id="PF11906">
    <property type="entry name" value="DUF3426"/>
    <property type="match status" value="1"/>
</dbReference>
<dbReference type="Proteomes" id="UP001139353">
    <property type="component" value="Unassembled WGS sequence"/>
</dbReference>
<dbReference type="EMBL" id="JAJLJH010000008">
    <property type="protein sequence ID" value="MCK9688461.1"/>
    <property type="molecule type" value="Genomic_DNA"/>
</dbReference>
<dbReference type="InterPro" id="IPR021834">
    <property type="entry name" value="DUF3426"/>
</dbReference>
<feature type="domain" description="Zinc finger/thioredoxin putative" evidence="3">
    <location>
        <begin position="3"/>
        <end position="37"/>
    </location>
</feature>
<evidence type="ECO:0000259" key="3">
    <source>
        <dbReference type="Pfam" id="PF13719"/>
    </source>
</evidence>
<keyword evidence="2" id="KW-1133">Transmembrane helix</keyword>
<organism evidence="4 5">
    <name type="scientific">Scleromatobacter humisilvae</name>
    <dbReference type="NCBI Taxonomy" id="2897159"/>
    <lineage>
        <taxon>Bacteria</taxon>
        <taxon>Pseudomonadati</taxon>
        <taxon>Pseudomonadota</taxon>
        <taxon>Betaproteobacteria</taxon>
        <taxon>Burkholderiales</taxon>
        <taxon>Sphaerotilaceae</taxon>
        <taxon>Scleromatobacter</taxon>
    </lineage>
</organism>
<gene>
    <name evidence="4" type="ORF">LPC04_22355</name>
</gene>
<feature type="transmembrane region" description="Helical" evidence="2">
    <location>
        <begin position="350"/>
        <end position="372"/>
    </location>
</feature>
<keyword evidence="2" id="KW-0472">Membrane</keyword>
<dbReference type="Pfam" id="PF13719">
    <property type="entry name" value="Zn_ribbon_5"/>
    <property type="match status" value="1"/>
</dbReference>
<protein>
    <submittedName>
        <fullName evidence="4">DUF3426 domain-containing protein</fullName>
    </submittedName>
</protein>
<feature type="region of interest" description="Disordered" evidence="1">
    <location>
        <begin position="114"/>
        <end position="164"/>
    </location>
</feature>
<evidence type="ECO:0000313" key="4">
    <source>
        <dbReference type="EMBL" id="MCK9688461.1"/>
    </source>
</evidence>
<name>A0A9X1YSJ9_9BURK</name>
<accession>A0A9X1YSJ9</accession>
<evidence type="ECO:0000256" key="2">
    <source>
        <dbReference type="SAM" id="Phobius"/>
    </source>
</evidence>
<keyword evidence="2" id="KW-0812">Transmembrane</keyword>
<sequence length="502" mass="52855">MSLATRCPACGTIFRVVQDQLKVSEGWVRCGQCHEVFHGIEALFDLDSDPAIAARRAAARPPAAPPPTRVFAEQRANAPIPAPVSTPPSPIAIPARPSATVPPAAPRTVPATPSAFGSSGFPPAPPPIRPGYTGFTPAARPMQPPPPPPPAPLPPPAPTPIQPVATRGTIAPRFAARLAEEAAARGQAPAPTPIPAAFAPTAPVELDALPALEPAPEPARAQTPLVTPIPEPSPAPSAAELASEFAAPAPQALAPEPISEPAPAASPEVAPVPEDAVPLSRPVDDDEARAGPPTLASMLPEDAGEWPPKRTKRRAAEPASASTEVALVDKTKDPRFLREARSGARWRRPWVRAALSVALLLLIVAAAGQVAWPMRDTLAARWPVTRPAWDWLCEQAECRIEAPRAIASLALDGSSLTRTDTEHVLLFSADLHNRADHEVRVPSFDVTFMDLNGEIVARKVLTPEQIGIHQASLPAEGELHVHARLQVGTLPASGFQADLFYP</sequence>